<dbReference type="InterPro" id="IPR051281">
    <property type="entry name" value="Dual-spec_lipid-protein_phosph"/>
</dbReference>
<dbReference type="InterPro" id="IPR029021">
    <property type="entry name" value="Prot-tyrosine_phosphatase-like"/>
</dbReference>
<evidence type="ECO:0000259" key="4">
    <source>
        <dbReference type="PROSITE" id="PS50056"/>
    </source>
</evidence>
<proteinExistence type="predicted"/>
<dbReference type="Gene3D" id="2.60.40.1110">
    <property type="match status" value="1"/>
</dbReference>
<dbReference type="PANTHER" id="PTHR12305">
    <property type="entry name" value="PHOSPHATASE WITH HOMOLOGY TO TENSIN"/>
    <property type="match status" value="1"/>
</dbReference>
<feature type="domain" description="Tyrosine specific protein phosphatases" evidence="4">
    <location>
        <begin position="456"/>
        <end position="513"/>
    </location>
</feature>
<feature type="domain" description="C2 tensin-type" evidence="6">
    <location>
        <begin position="546"/>
        <end position="673"/>
    </location>
</feature>
<dbReference type="InterPro" id="IPR014020">
    <property type="entry name" value="Tensin_C2-dom"/>
</dbReference>
<dbReference type="SMART" id="SM01326">
    <property type="entry name" value="PTEN_C2"/>
    <property type="match status" value="1"/>
</dbReference>
<keyword evidence="2" id="KW-0904">Protein phosphatase</keyword>
<feature type="compositionally biased region" description="Low complexity" evidence="3">
    <location>
        <begin position="702"/>
        <end position="715"/>
    </location>
</feature>
<feature type="region of interest" description="Disordered" evidence="3">
    <location>
        <begin position="277"/>
        <end position="314"/>
    </location>
</feature>
<keyword evidence="1" id="KW-0378">Hydrolase</keyword>
<dbReference type="InterPro" id="IPR029023">
    <property type="entry name" value="Tensin_phosphatase"/>
</dbReference>
<dbReference type="Proteomes" id="UP001497512">
    <property type="component" value="Chromosome 6"/>
</dbReference>
<protein>
    <submittedName>
        <fullName evidence="7">Uncharacterized protein</fullName>
    </submittedName>
</protein>
<evidence type="ECO:0000256" key="3">
    <source>
        <dbReference type="SAM" id="MobiDB-lite"/>
    </source>
</evidence>
<name>A0ABP0UTF1_9BRYO</name>
<dbReference type="InterPro" id="IPR000387">
    <property type="entry name" value="Tyr_Pase_dom"/>
</dbReference>
<feature type="domain" description="Phosphatase tensin-type" evidence="5">
    <location>
        <begin position="357"/>
        <end position="539"/>
    </location>
</feature>
<feature type="region of interest" description="Disordered" evidence="3">
    <location>
        <begin position="700"/>
        <end position="743"/>
    </location>
</feature>
<feature type="compositionally biased region" description="Low complexity" evidence="3">
    <location>
        <begin position="8"/>
        <end position="34"/>
    </location>
</feature>
<sequence>MAAGCDISTRSFSSSSASHWPLSRSLMRSASSKSTWVQRDPDSSARGATPAAFLSRDEDKKDKQSATMHDKTHLHHLNGAKETDQDSPSFFLEKHAQCEILLDEEDSANWDLSNVPPLKHSSEDKDNGGDGASKFSERSCLYVLEDALSDITCYKSSSADKDEVSSSSFSILRKPFLRSCSLASREQNSSPGKFLARSASNLSAKDHQEVILLGTQENRTSSYRSFFSFGKSDSKPSHNNWEQQQPLSSDPSVNPNLGPISGLSNWARRFRNSTAKVQSSTDADLLASSSSPNKPRFGKGGSPAKAAASKESDLSISSVSQDTSSLKVFTKGFLDSSRNAVKSVQSKARNLVSQNKHWYQDNGLELDMAYITENIVAMGVPSADMNSGLFSFVEGFHHMHHNYMEDAIKYFESQHSGNYKVYNLCSEQLRDASILEGKGEWFPMDENNCPPLQLVTTFCQSAYKYLKAGLENVVVVHCKGGMAHAGLMISCLLLYLKFFPTAEESVNHYNQKRSVDGKGLILPSQLRYVKYFERVLREFDGHTPTGRRCQLRSIQLINCPSWIRPALNISNHNGIVFSSQEHRQTRAMLTEDQWLSARTERVVVFDLLEEQCIIEIDGDFKIHFTDRHGNFYCWLNTNMMESQLILNAEELDGFDKRQLPSVGFQVRVEIIDDNLPIPGDQDADSGYKSGDNNRAVAPAIRSQASGSSPSGSNAATVGGEPDDIFTDSEGEEIESPQLDNGEAEVKSRMDLGLEVGTACVDTSRAPDLIGGKNQGKFQNVITNAMSDMGNGILNAVDRIRISHLSVSGRLTSLPNSPRMIHGDRQDFGSARSTGDNVANCEWLYGSSRSLSGRFLASNSFEDQTVKTAGKLEQLGIINVDQTGDGGDFSDHLCSRFKETPNSSFQTEDNGSVNYVDLPSDFQALAVASAADASVFSFVDDDDYESEDEVTVVST</sequence>
<feature type="region of interest" description="Disordered" evidence="3">
    <location>
        <begin position="230"/>
        <end position="258"/>
    </location>
</feature>
<dbReference type="PROSITE" id="PS51182">
    <property type="entry name" value="C2_TENSIN"/>
    <property type="match status" value="1"/>
</dbReference>
<dbReference type="InterPro" id="IPR055183">
    <property type="entry name" value="PTEN2A/B_C2"/>
</dbReference>
<dbReference type="Pfam" id="PF22918">
    <property type="entry name" value="PTEN2_C2"/>
    <property type="match status" value="1"/>
</dbReference>
<feature type="region of interest" description="Disordered" evidence="3">
    <location>
        <begin position="1"/>
        <end position="86"/>
    </location>
</feature>
<evidence type="ECO:0000256" key="2">
    <source>
        <dbReference type="ARBA" id="ARBA00022912"/>
    </source>
</evidence>
<feature type="compositionally biased region" description="Acidic residues" evidence="3">
    <location>
        <begin position="720"/>
        <end position="734"/>
    </location>
</feature>
<dbReference type="Gene3D" id="3.90.190.10">
    <property type="entry name" value="Protein tyrosine phosphatase superfamily"/>
    <property type="match status" value="1"/>
</dbReference>
<evidence type="ECO:0000259" key="5">
    <source>
        <dbReference type="PROSITE" id="PS51181"/>
    </source>
</evidence>
<accession>A0ABP0UTF1</accession>
<dbReference type="SUPFAM" id="SSF52799">
    <property type="entry name" value="(Phosphotyrosine protein) phosphatases II"/>
    <property type="match status" value="1"/>
</dbReference>
<evidence type="ECO:0000259" key="6">
    <source>
        <dbReference type="PROSITE" id="PS51182"/>
    </source>
</evidence>
<organism evidence="7 8">
    <name type="scientific">Sphagnum troendelagicum</name>
    <dbReference type="NCBI Taxonomy" id="128251"/>
    <lineage>
        <taxon>Eukaryota</taxon>
        <taxon>Viridiplantae</taxon>
        <taxon>Streptophyta</taxon>
        <taxon>Embryophyta</taxon>
        <taxon>Bryophyta</taxon>
        <taxon>Sphagnophytina</taxon>
        <taxon>Sphagnopsida</taxon>
        <taxon>Sphagnales</taxon>
        <taxon>Sphagnaceae</taxon>
        <taxon>Sphagnum</taxon>
    </lineage>
</organism>
<feature type="compositionally biased region" description="Polar residues" evidence="3">
    <location>
        <begin position="237"/>
        <end position="255"/>
    </location>
</feature>
<feature type="compositionally biased region" description="Basic and acidic residues" evidence="3">
    <location>
        <begin position="55"/>
        <end position="71"/>
    </location>
</feature>
<gene>
    <name evidence="7" type="ORF">CSSPTR1EN2_LOCUS19837</name>
</gene>
<dbReference type="PROSITE" id="PS51181">
    <property type="entry name" value="PPASE_TENSIN"/>
    <property type="match status" value="1"/>
</dbReference>
<feature type="region of interest" description="Disordered" evidence="3">
    <location>
        <begin position="112"/>
        <end position="133"/>
    </location>
</feature>
<keyword evidence="8" id="KW-1185">Reference proteome</keyword>
<feature type="compositionally biased region" description="Low complexity" evidence="3">
    <location>
        <begin position="279"/>
        <end position="291"/>
    </location>
</feature>
<dbReference type="EMBL" id="OZ019898">
    <property type="protein sequence ID" value="CAK9229646.1"/>
    <property type="molecule type" value="Genomic_DNA"/>
</dbReference>
<evidence type="ECO:0000313" key="8">
    <source>
        <dbReference type="Proteomes" id="UP001497512"/>
    </source>
</evidence>
<evidence type="ECO:0000256" key="1">
    <source>
        <dbReference type="ARBA" id="ARBA00022801"/>
    </source>
</evidence>
<evidence type="ECO:0000313" key="7">
    <source>
        <dbReference type="EMBL" id="CAK9229646.1"/>
    </source>
</evidence>
<dbReference type="PROSITE" id="PS50056">
    <property type="entry name" value="TYR_PHOSPHATASE_2"/>
    <property type="match status" value="1"/>
</dbReference>
<reference evidence="7" key="1">
    <citation type="submission" date="2024-02" db="EMBL/GenBank/DDBJ databases">
        <authorList>
            <consortium name="ELIXIR-Norway"/>
            <consortium name="Elixir Norway"/>
        </authorList>
    </citation>
    <scope>NUCLEOTIDE SEQUENCE</scope>
</reference>
<dbReference type="PANTHER" id="PTHR12305:SF96">
    <property type="entry name" value="PHOSPHATIDYLINOSITOL 3,4,5-TRISPHOSPHATE 3-PHOSPHATASE AND PROTEIN-TYROSINE-PHOSPHATASE PTEN2A"/>
    <property type="match status" value="1"/>
</dbReference>